<reference evidence="1" key="1">
    <citation type="submission" date="2017-02" db="EMBL/GenBank/DDBJ databases">
        <title>Delving into the versatile metabolic prowess of the omnipresent phylum Bacteroidetes.</title>
        <authorList>
            <person name="Nobu M.K."/>
            <person name="Mei R."/>
            <person name="Narihiro T."/>
            <person name="Kuroda K."/>
            <person name="Liu W.-T."/>
        </authorList>
    </citation>
    <scope>NUCLEOTIDE SEQUENCE</scope>
    <source>
        <strain evidence="1">ADurb.Bin160</strain>
    </source>
</reference>
<proteinExistence type="predicted"/>
<protein>
    <submittedName>
        <fullName evidence="1">Uncharacterized protein</fullName>
    </submittedName>
</protein>
<accession>A0A1V5ZQI2</accession>
<gene>
    <name evidence="1" type="ORF">BWY04_00026</name>
</gene>
<comment type="caution">
    <text evidence="1">The sequence shown here is derived from an EMBL/GenBank/DDBJ whole genome shotgun (WGS) entry which is preliminary data.</text>
</comment>
<dbReference type="EMBL" id="MWDB01000001">
    <property type="protein sequence ID" value="OQB42590.1"/>
    <property type="molecule type" value="Genomic_DNA"/>
</dbReference>
<organism evidence="1">
    <name type="scientific">candidate division CPR1 bacterium ADurb.Bin160</name>
    <dbReference type="NCBI Taxonomy" id="1852826"/>
    <lineage>
        <taxon>Bacteria</taxon>
        <taxon>candidate division CPR1</taxon>
    </lineage>
</organism>
<dbReference type="Proteomes" id="UP000485621">
    <property type="component" value="Unassembled WGS sequence"/>
</dbReference>
<sequence length="146" mass="16834">MDEYYNKEIKVDFSSNKTQDGSEELELNDKLKSKIETILVDGLYQLDLIVLFYISFFDLSSQLKNYLSQKTVDISIENIVKSCDNLLENPIIIKSGIFAFLEILDKIFTKLNLDSKNVKIMDIRNLNSLKNVNDILNSLDSEIVEK</sequence>
<name>A0A1V5ZQI2_9BACT</name>
<dbReference type="AlphaFoldDB" id="A0A1V5ZQI2"/>
<evidence type="ECO:0000313" key="1">
    <source>
        <dbReference type="EMBL" id="OQB42590.1"/>
    </source>
</evidence>